<comment type="caution">
    <text evidence="2">The sequence shown here is derived from an EMBL/GenBank/DDBJ whole genome shotgun (WGS) entry which is preliminary data.</text>
</comment>
<keyword evidence="1" id="KW-1133">Transmembrane helix</keyword>
<dbReference type="AlphaFoldDB" id="A0A645IA17"/>
<sequence length="125" mass="14162">MEDNVSFSIAKVVTSIVGLILTLLYIFGFFALQAPIYHIFGFIPFSAIDYLVSGIKPTSIFVLLFLFYAFVYQTKLCKMVQSENQELLNNQDQNISFPVIKLFFNGKKGVINSIAFLIISLLLDF</sequence>
<evidence type="ECO:0000256" key="1">
    <source>
        <dbReference type="SAM" id="Phobius"/>
    </source>
</evidence>
<proteinExistence type="predicted"/>
<keyword evidence="1" id="KW-0472">Membrane</keyword>
<organism evidence="2">
    <name type="scientific">bioreactor metagenome</name>
    <dbReference type="NCBI Taxonomy" id="1076179"/>
    <lineage>
        <taxon>unclassified sequences</taxon>
        <taxon>metagenomes</taxon>
        <taxon>ecological metagenomes</taxon>
    </lineage>
</organism>
<name>A0A645IA17_9ZZZZ</name>
<dbReference type="EMBL" id="VSSQ01103271">
    <property type="protein sequence ID" value="MPN44263.1"/>
    <property type="molecule type" value="Genomic_DNA"/>
</dbReference>
<protein>
    <submittedName>
        <fullName evidence="2">Uncharacterized protein</fullName>
    </submittedName>
</protein>
<evidence type="ECO:0000313" key="2">
    <source>
        <dbReference type="EMBL" id="MPN44263.1"/>
    </source>
</evidence>
<feature type="transmembrane region" description="Helical" evidence="1">
    <location>
        <begin position="12"/>
        <end position="30"/>
    </location>
</feature>
<gene>
    <name evidence="2" type="ORF">SDC9_191825</name>
</gene>
<keyword evidence="1" id="KW-0812">Transmembrane</keyword>
<accession>A0A645IA17</accession>
<reference evidence="2" key="1">
    <citation type="submission" date="2019-08" db="EMBL/GenBank/DDBJ databases">
        <authorList>
            <person name="Kucharzyk K."/>
            <person name="Murdoch R.W."/>
            <person name="Higgins S."/>
            <person name="Loffler F."/>
        </authorList>
    </citation>
    <scope>NUCLEOTIDE SEQUENCE</scope>
</reference>
<feature type="transmembrane region" description="Helical" evidence="1">
    <location>
        <begin position="50"/>
        <end position="71"/>
    </location>
</feature>